<sequence>VSGVLGMSQPHLGLPMSRGASSKEGVAHTWKAPIYFVTFPRVGVSLLNAF</sequence>
<dbReference type="EMBL" id="QWLN02003388">
    <property type="protein sequence ID" value="TEA39961.1"/>
    <property type="molecule type" value="Genomic_DNA"/>
</dbReference>
<evidence type="ECO:0000313" key="1">
    <source>
        <dbReference type="EMBL" id="TEA39961.1"/>
    </source>
</evidence>
<dbReference type="AlphaFoldDB" id="A0A484GX43"/>
<feature type="non-terminal residue" evidence="1">
    <location>
        <position position="50"/>
    </location>
</feature>
<evidence type="ECO:0000313" key="2">
    <source>
        <dbReference type="Proteomes" id="UP000295264"/>
    </source>
</evidence>
<feature type="non-terminal residue" evidence="1">
    <location>
        <position position="1"/>
    </location>
</feature>
<proteinExistence type="predicted"/>
<dbReference type="Proteomes" id="UP000295264">
    <property type="component" value="Unassembled WGS sequence"/>
</dbReference>
<accession>A0A484GX43</accession>
<comment type="caution">
    <text evidence="1">The sequence shown here is derived from an EMBL/GenBank/DDBJ whole genome shotgun (WGS) entry which is preliminary data.</text>
</comment>
<name>A0A484GX43_SOUCH</name>
<organism evidence="1 2">
    <name type="scientific">Sousa chinensis</name>
    <name type="common">Indo-pacific humpbacked dolphin</name>
    <name type="synonym">Steno chinensis</name>
    <dbReference type="NCBI Taxonomy" id="103600"/>
    <lineage>
        <taxon>Eukaryota</taxon>
        <taxon>Metazoa</taxon>
        <taxon>Chordata</taxon>
        <taxon>Craniata</taxon>
        <taxon>Vertebrata</taxon>
        <taxon>Euteleostomi</taxon>
        <taxon>Mammalia</taxon>
        <taxon>Eutheria</taxon>
        <taxon>Laurasiatheria</taxon>
        <taxon>Artiodactyla</taxon>
        <taxon>Whippomorpha</taxon>
        <taxon>Cetacea</taxon>
        <taxon>Odontoceti</taxon>
        <taxon>Delphinidae</taxon>
        <taxon>Sousa</taxon>
    </lineage>
</organism>
<reference evidence="1 2" key="1">
    <citation type="journal article" date="2018" name="Genomics">
        <title>Molecular footprints of inshore aquatic adaptation in Indo-Pacific humpback dolphin (Sousa chinensis).</title>
        <authorList>
            <person name="Ming Y."/>
            <person name="Jian J."/>
            <person name="Yu F."/>
            <person name="Yu X."/>
            <person name="Wang J."/>
            <person name="Liu W."/>
        </authorList>
    </citation>
    <scope>NUCLEOTIDE SEQUENCE [LARGE SCALE GENOMIC DNA]</scope>
    <source>
        <strain evidence="1">MY-2018</strain>
        <tissue evidence="1">Skin</tissue>
    </source>
</reference>
<keyword evidence="2" id="KW-1185">Reference proteome</keyword>
<protein>
    <submittedName>
        <fullName evidence="1">Uncharacterized protein</fullName>
    </submittedName>
</protein>
<gene>
    <name evidence="1" type="ORF">DBR06_SOUSAS77510001</name>
</gene>